<dbReference type="AlphaFoldDB" id="A0A1A9I8V8"/>
<evidence type="ECO:0000313" key="2">
    <source>
        <dbReference type="Proteomes" id="UP000077667"/>
    </source>
</evidence>
<dbReference type="Proteomes" id="UP000077667">
    <property type="component" value="Chromosome"/>
</dbReference>
<accession>A0A1A9I8V8</accession>
<proteinExistence type="predicted"/>
<dbReference type="KEGG" id="nia:A8C56_21140"/>
<gene>
    <name evidence="1" type="ORF">A8C56_21140</name>
</gene>
<reference evidence="1 2" key="1">
    <citation type="submission" date="2016-05" db="EMBL/GenBank/DDBJ databases">
        <title>Niabella ginsenosidivorans BS26 whole genome sequencing.</title>
        <authorList>
            <person name="Im W.T."/>
            <person name="Siddiqi M.Z."/>
        </authorList>
    </citation>
    <scope>NUCLEOTIDE SEQUENCE [LARGE SCALE GENOMIC DNA]</scope>
    <source>
        <strain evidence="1 2">BS26</strain>
    </source>
</reference>
<dbReference type="EMBL" id="CP015772">
    <property type="protein sequence ID" value="ANH83150.1"/>
    <property type="molecule type" value="Genomic_DNA"/>
</dbReference>
<organism evidence="1 2">
    <name type="scientific">Niabella ginsenosidivorans</name>
    <dbReference type="NCBI Taxonomy" id="1176587"/>
    <lineage>
        <taxon>Bacteria</taxon>
        <taxon>Pseudomonadati</taxon>
        <taxon>Bacteroidota</taxon>
        <taxon>Chitinophagia</taxon>
        <taxon>Chitinophagales</taxon>
        <taxon>Chitinophagaceae</taxon>
        <taxon>Niabella</taxon>
    </lineage>
</organism>
<dbReference type="STRING" id="1176587.A8C56_21140"/>
<evidence type="ECO:0000313" key="1">
    <source>
        <dbReference type="EMBL" id="ANH83150.1"/>
    </source>
</evidence>
<keyword evidence="2" id="KW-1185">Reference proteome</keyword>
<sequence length="200" mass="23028">MKQLVLIYLIFMISCNQDKGTNNNNVQKSEKGNYAAKLINNGFLKYADSSRVGSSKAHLTDSFDIYDDDNFRIAHIDAEELAEFSFDFFLPRLNRILAKRGISLSAQKLNDKENSFNVLVNGDTIQLYTQKDLDNNTFWDTAPRNFFKKVNEILKAKNSDEQFYLLYGSNDLHTMLLTDKQFSIIAGYYEGNIKETPYKP</sequence>
<name>A0A1A9I8V8_9BACT</name>
<protein>
    <submittedName>
        <fullName evidence="1">Uncharacterized protein</fullName>
    </submittedName>
</protein>
<dbReference type="OrthoDB" id="1348444at2"/>
<dbReference type="PROSITE" id="PS51257">
    <property type="entry name" value="PROKAR_LIPOPROTEIN"/>
    <property type="match status" value="1"/>
</dbReference>
<dbReference type="RefSeq" id="WP_067760460.1">
    <property type="nucleotide sequence ID" value="NZ_CP015772.1"/>
</dbReference>